<keyword evidence="4" id="KW-1185">Reference proteome</keyword>
<dbReference type="EMBL" id="JAJJMB010005149">
    <property type="protein sequence ID" value="KAI3940525.1"/>
    <property type="molecule type" value="Genomic_DNA"/>
</dbReference>
<dbReference type="PANTHER" id="PTHR46033">
    <property type="entry name" value="PROTEIN MAIN-LIKE 2"/>
    <property type="match status" value="1"/>
</dbReference>
<comment type="caution">
    <text evidence="3">The sequence shown here is derived from an EMBL/GenBank/DDBJ whole genome shotgun (WGS) entry which is preliminary data.</text>
</comment>
<dbReference type="Pfam" id="PF10536">
    <property type="entry name" value="PMD"/>
    <property type="match status" value="1"/>
</dbReference>
<evidence type="ECO:0000256" key="1">
    <source>
        <dbReference type="SAM" id="MobiDB-lite"/>
    </source>
</evidence>
<gene>
    <name evidence="3" type="ORF">MKW98_024932</name>
</gene>
<organism evidence="3 4">
    <name type="scientific">Papaver atlanticum</name>
    <dbReference type="NCBI Taxonomy" id="357466"/>
    <lineage>
        <taxon>Eukaryota</taxon>
        <taxon>Viridiplantae</taxon>
        <taxon>Streptophyta</taxon>
        <taxon>Embryophyta</taxon>
        <taxon>Tracheophyta</taxon>
        <taxon>Spermatophyta</taxon>
        <taxon>Magnoliopsida</taxon>
        <taxon>Ranunculales</taxon>
        <taxon>Papaveraceae</taxon>
        <taxon>Papaveroideae</taxon>
        <taxon>Papaver</taxon>
    </lineage>
</organism>
<evidence type="ECO:0000313" key="3">
    <source>
        <dbReference type="EMBL" id="KAI3940525.1"/>
    </source>
</evidence>
<dbReference type="InterPro" id="IPR044824">
    <property type="entry name" value="MAIN-like"/>
</dbReference>
<dbReference type="PANTHER" id="PTHR46033:SF8">
    <property type="entry name" value="PROTEIN MAINTENANCE OF MERISTEMS-LIKE"/>
    <property type="match status" value="1"/>
</dbReference>
<dbReference type="GO" id="GO:0010073">
    <property type="term" value="P:meristem maintenance"/>
    <property type="evidence" value="ECO:0007669"/>
    <property type="project" value="InterPro"/>
</dbReference>
<dbReference type="AlphaFoldDB" id="A0AAD4XRR2"/>
<proteinExistence type="predicted"/>
<dbReference type="InterPro" id="IPR019557">
    <property type="entry name" value="AminoTfrase-like_pln_mobile"/>
</dbReference>
<feature type="compositionally biased region" description="Basic residues" evidence="1">
    <location>
        <begin position="8"/>
        <end position="18"/>
    </location>
</feature>
<protein>
    <recommendedName>
        <fullName evidence="2">Aminotransferase-like plant mobile domain-containing protein</fullName>
    </recommendedName>
</protein>
<name>A0AAD4XRR2_9MAGN</name>
<accession>A0AAD4XRR2</accession>
<feature type="domain" description="Aminotransferase-like plant mobile" evidence="2">
    <location>
        <begin position="123"/>
        <end position="295"/>
    </location>
</feature>
<reference evidence="3" key="1">
    <citation type="submission" date="2022-04" db="EMBL/GenBank/DDBJ databases">
        <title>A functionally conserved STORR gene fusion in Papaver species that diverged 16.8 million years ago.</title>
        <authorList>
            <person name="Catania T."/>
        </authorList>
    </citation>
    <scope>NUCLEOTIDE SEQUENCE</scope>
    <source>
        <strain evidence="3">S-188037</strain>
    </source>
</reference>
<evidence type="ECO:0000259" key="2">
    <source>
        <dbReference type="Pfam" id="PF10536"/>
    </source>
</evidence>
<evidence type="ECO:0000313" key="4">
    <source>
        <dbReference type="Proteomes" id="UP001202328"/>
    </source>
</evidence>
<dbReference type="Proteomes" id="UP001202328">
    <property type="component" value="Unassembled WGS sequence"/>
</dbReference>
<feature type="region of interest" description="Disordered" evidence="1">
    <location>
        <begin position="1"/>
        <end position="24"/>
    </location>
</feature>
<sequence>MSTTTRKMGGKRTNKKKRPSGDVPVESAAEVVDYGVYEGGGNECLPSNFRPNLHKYTSVVDKLVHFSHDIDFVSSDSPYQHRGSLRSIISTYKIIQGKCPQDGYIIKKAGWDRILNMSVGETSHALIDYLVERWWDTTQNFHFPFGEMGFMPLDWIMLAGISIGVGRRVPYKYELYKFDYWTCDAITLKFLKEYFKPAFLSSVCDNVVLIEKVTRPFFMYFLGTFFFSNARNYIDTGWLAAFGNVNDVGNCAWGGYAFSYLYMSLNFSSRKMKSLNRIVHILEFWGYEYLGICRQTPNLPPGADPDTICPRPSR</sequence>